<dbReference type="RefSeq" id="WP_119786709.1">
    <property type="nucleotide sequence ID" value="NZ_QYUQ01000002.1"/>
</dbReference>
<protein>
    <submittedName>
        <fullName evidence="1">VOC family protein</fullName>
    </submittedName>
</protein>
<sequence length="192" mass="21404">MSRIFGDALHAAFVVPDIDREIARVLALGMGPVFVMRRIRVAARYRGERHDPLITAAFVYSGTMQLEFLQQHDDTPSASIEFLARKPEGGLQHFAYFSDDFDASLQAASAKGQDFDVVQEYIHEDGTPYEIYIEPSNAPGSLLIQLVQHGPLEAMYNRMQEICATWDGTDPVRNAIDLLPKDMQPASEALSC</sequence>
<evidence type="ECO:0000313" key="1">
    <source>
        <dbReference type="EMBL" id="RJG03210.1"/>
    </source>
</evidence>
<dbReference type="OrthoDB" id="9792173at2"/>
<comment type="caution">
    <text evidence="1">The sequence shown here is derived from an EMBL/GenBank/DDBJ whole genome shotgun (WGS) entry which is preliminary data.</text>
</comment>
<dbReference type="Gene3D" id="3.10.180.10">
    <property type="entry name" value="2,3-Dihydroxybiphenyl 1,2-Dioxygenase, domain 1"/>
    <property type="match status" value="1"/>
</dbReference>
<name>A0A3A3GQG1_9BURK</name>
<dbReference type="SUPFAM" id="SSF54593">
    <property type="entry name" value="Glyoxalase/Bleomycin resistance protein/Dihydroxybiphenyl dioxygenase"/>
    <property type="match status" value="1"/>
</dbReference>
<accession>A0A3A3GQG1</accession>
<reference evidence="2" key="1">
    <citation type="submission" date="2018-09" db="EMBL/GenBank/DDBJ databases">
        <authorList>
            <person name="Zhu H."/>
        </authorList>
    </citation>
    <scope>NUCLEOTIDE SEQUENCE [LARGE SCALE GENOMIC DNA]</scope>
    <source>
        <strain evidence="2">K1S02-23</strain>
    </source>
</reference>
<dbReference type="EMBL" id="QYUQ01000002">
    <property type="protein sequence ID" value="RJG03210.1"/>
    <property type="molecule type" value="Genomic_DNA"/>
</dbReference>
<dbReference type="Proteomes" id="UP000266327">
    <property type="component" value="Unassembled WGS sequence"/>
</dbReference>
<organism evidence="1 2">
    <name type="scientific">Noviherbaspirillum sedimenti</name>
    <dbReference type="NCBI Taxonomy" id="2320865"/>
    <lineage>
        <taxon>Bacteria</taxon>
        <taxon>Pseudomonadati</taxon>
        <taxon>Pseudomonadota</taxon>
        <taxon>Betaproteobacteria</taxon>
        <taxon>Burkholderiales</taxon>
        <taxon>Oxalobacteraceae</taxon>
        <taxon>Noviherbaspirillum</taxon>
    </lineage>
</organism>
<gene>
    <name evidence="1" type="ORF">D3878_17765</name>
</gene>
<keyword evidence="2" id="KW-1185">Reference proteome</keyword>
<dbReference type="InterPro" id="IPR029068">
    <property type="entry name" value="Glyas_Bleomycin-R_OHBP_Dase"/>
</dbReference>
<dbReference type="Pfam" id="PF13669">
    <property type="entry name" value="Glyoxalase_4"/>
    <property type="match status" value="1"/>
</dbReference>
<evidence type="ECO:0000313" key="2">
    <source>
        <dbReference type="Proteomes" id="UP000266327"/>
    </source>
</evidence>
<dbReference type="AlphaFoldDB" id="A0A3A3GQG1"/>
<proteinExistence type="predicted"/>